<proteinExistence type="predicted"/>
<evidence type="ECO:0000256" key="4">
    <source>
        <dbReference type="ARBA" id="ARBA00023136"/>
    </source>
</evidence>
<dbReference type="GO" id="GO:0032224">
    <property type="term" value="P:positive regulation of synaptic transmission, cholinergic"/>
    <property type="evidence" value="ECO:0007669"/>
    <property type="project" value="TreeGrafter"/>
</dbReference>
<feature type="transmembrane region" description="Helical" evidence="6">
    <location>
        <begin position="579"/>
        <end position="604"/>
    </location>
</feature>
<feature type="transmembrane region" description="Helical" evidence="6">
    <location>
        <begin position="245"/>
        <end position="266"/>
    </location>
</feature>
<protein>
    <recommendedName>
        <fullName evidence="7">Ion transport domain-containing protein</fullName>
    </recommendedName>
</protein>
<feature type="transmembrane region" description="Helical" evidence="6">
    <location>
        <begin position="1410"/>
        <end position="1429"/>
    </location>
</feature>
<feature type="compositionally biased region" description="Low complexity" evidence="5">
    <location>
        <begin position="895"/>
        <end position="910"/>
    </location>
</feature>
<feature type="region of interest" description="Disordered" evidence="5">
    <location>
        <begin position="2380"/>
        <end position="2447"/>
    </location>
</feature>
<evidence type="ECO:0000313" key="9">
    <source>
        <dbReference type="WBParaSite" id="TREG1_93170.2"/>
    </source>
</evidence>
<evidence type="ECO:0000259" key="7">
    <source>
        <dbReference type="Pfam" id="PF00520"/>
    </source>
</evidence>
<dbReference type="FunFam" id="1.10.287.70:FF:000061">
    <property type="entry name" value="Sodium leak channel non-selective protein"/>
    <property type="match status" value="1"/>
</dbReference>
<dbReference type="WBParaSite" id="TREG1_93170.2">
    <property type="protein sequence ID" value="TREG1_93170.2"/>
    <property type="gene ID" value="TREG1_93170"/>
</dbReference>
<feature type="transmembrane region" description="Helical" evidence="6">
    <location>
        <begin position="138"/>
        <end position="162"/>
    </location>
</feature>
<feature type="compositionally biased region" description="Low complexity" evidence="5">
    <location>
        <begin position="2402"/>
        <end position="2412"/>
    </location>
</feature>
<feature type="transmembrane region" description="Helical" evidence="6">
    <location>
        <begin position="1122"/>
        <end position="1143"/>
    </location>
</feature>
<comment type="subcellular location">
    <subcellularLocation>
        <location evidence="1">Membrane</location>
        <topology evidence="1">Multi-pass membrane protein</topology>
    </subcellularLocation>
</comment>
<feature type="domain" description="Ion transport" evidence="7">
    <location>
        <begin position="1339"/>
        <end position="1595"/>
    </location>
</feature>
<feature type="transmembrane region" description="Helical" evidence="6">
    <location>
        <begin position="1476"/>
        <end position="1498"/>
    </location>
</feature>
<feature type="transmembrane region" description="Helical" evidence="6">
    <location>
        <begin position="1031"/>
        <end position="1051"/>
    </location>
</feature>
<feature type="compositionally biased region" description="Low complexity" evidence="5">
    <location>
        <begin position="2066"/>
        <end position="2097"/>
    </location>
</feature>
<feature type="transmembrane region" description="Helical" evidence="6">
    <location>
        <begin position="1239"/>
        <end position="1262"/>
    </location>
</feature>
<feature type="transmembrane region" description="Helical" evidence="6">
    <location>
        <begin position="488"/>
        <end position="508"/>
    </location>
</feature>
<dbReference type="PANTHER" id="PTHR46141">
    <property type="entry name" value="SODIUM LEAK CHANNEL NON-SELECTIVE PROTEIN"/>
    <property type="match status" value="1"/>
</dbReference>
<evidence type="ECO:0000256" key="2">
    <source>
        <dbReference type="ARBA" id="ARBA00022692"/>
    </source>
</evidence>
<feature type="compositionally biased region" description="Polar residues" evidence="5">
    <location>
        <begin position="1878"/>
        <end position="1889"/>
    </location>
</feature>
<feature type="transmembrane region" description="Helical" evidence="6">
    <location>
        <begin position="1337"/>
        <end position="1358"/>
    </location>
</feature>
<reference evidence="9" key="2">
    <citation type="submission" date="2023-11" db="UniProtKB">
        <authorList>
            <consortium name="WormBaseParasite"/>
        </authorList>
    </citation>
    <scope>IDENTIFICATION</scope>
</reference>
<feature type="domain" description="Ion transport" evidence="7">
    <location>
        <begin position="994"/>
        <end position="1268"/>
    </location>
</feature>
<dbReference type="Gene3D" id="1.20.120.350">
    <property type="entry name" value="Voltage-gated potassium channels. Chain C"/>
    <property type="match status" value="4"/>
</dbReference>
<keyword evidence="3 6" id="KW-1133">Transmembrane helix</keyword>
<dbReference type="InterPro" id="IPR005821">
    <property type="entry name" value="Ion_trans_dom"/>
</dbReference>
<dbReference type="SUPFAM" id="SSF81324">
    <property type="entry name" value="Voltage-gated potassium channels"/>
    <property type="match status" value="4"/>
</dbReference>
<evidence type="ECO:0000256" key="5">
    <source>
        <dbReference type="SAM" id="MobiDB-lite"/>
    </source>
</evidence>
<dbReference type="Pfam" id="PF00520">
    <property type="entry name" value="Ion_trans"/>
    <property type="match status" value="4"/>
</dbReference>
<feature type="transmembrane region" description="Helical" evidence="6">
    <location>
        <begin position="71"/>
        <end position="88"/>
    </location>
</feature>
<evidence type="ECO:0000256" key="3">
    <source>
        <dbReference type="ARBA" id="ARBA00022989"/>
    </source>
</evidence>
<feature type="transmembrane region" description="Helical" evidence="6">
    <location>
        <begin position="1441"/>
        <end position="1464"/>
    </location>
</feature>
<feature type="compositionally biased region" description="Basic residues" evidence="5">
    <location>
        <begin position="2332"/>
        <end position="2345"/>
    </location>
</feature>
<dbReference type="GO" id="GO:0005886">
    <property type="term" value="C:plasma membrane"/>
    <property type="evidence" value="ECO:0007669"/>
    <property type="project" value="TreeGrafter"/>
</dbReference>
<keyword evidence="8" id="KW-1185">Reference proteome</keyword>
<feature type="transmembrane region" description="Helical" evidence="6">
    <location>
        <begin position="1063"/>
        <end position="1080"/>
    </location>
</feature>
<feature type="transmembrane region" description="Helical" evidence="6">
    <location>
        <begin position="1562"/>
        <end position="1585"/>
    </location>
</feature>
<feature type="transmembrane region" description="Helical" evidence="6">
    <location>
        <begin position="364"/>
        <end position="387"/>
    </location>
</feature>
<evidence type="ECO:0000256" key="1">
    <source>
        <dbReference type="ARBA" id="ARBA00004141"/>
    </source>
</evidence>
<reference evidence="8" key="1">
    <citation type="submission" date="2022-06" db="EMBL/GenBank/DDBJ databases">
        <authorList>
            <person name="Berger JAMES D."/>
            <person name="Berger JAMES D."/>
        </authorList>
    </citation>
    <scope>NUCLEOTIDE SEQUENCE [LARGE SCALE GENOMIC DNA]</scope>
</reference>
<dbReference type="FunFam" id="1.20.120.350:FF:000030">
    <property type="entry name" value="sodium leak channel non-selective protein"/>
    <property type="match status" value="1"/>
</dbReference>
<organism evidence="8 9">
    <name type="scientific">Trichobilharzia regenti</name>
    <name type="common">Nasal bird schistosome</name>
    <dbReference type="NCBI Taxonomy" id="157069"/>
    <lineage>
        <taxon>Eukaryota</taxon>
        <taxon>Metazoa</taxon>
        <taxon>Spiralia</taxon>
        <taxon>Lophotrochozoa</taxon>
        <taxon>Platyhelminthes</taxon>
        <taxon>Trematoda</taxon>
        <taxon>Digenea</taxon>
        <taxon>Strigeidida</taxon>
        <taxon>Schistosomatoidea</taxon>
        <taxon>Schistosomatidae</taxon>
        <taxon>Trichobilharzia</taxon>
    </lineage>
</organism>
<dbReference type="GO" id="GO:0032230">
    <property type="term" value="P:positive regulation of synaptic transmission, GABAergic"/>
    <property type="evidence" value="ECO:0007669"/>
    <property type="project" value="TreeGrafter"/>
</dbReference>
<feature type="transmembrane region" description="Helical" evidence="6">
    <location>
        <begin position="650"/>
        <end position="674"/>
    </location>
</feature>
<feature type="domain" description="Ion transport" evidence="7">
    <location>
        <begin position="46"/>
        <end position="396"/>
    </location>
</feature>
<dbReference type="Proteomes" id="UP000050795">
    <property type="component" value="Unassembled WGS sequence"/>
</dbReference>
<name>A0AA85KJV7_TRIRE</name>
<feature type="compositionally biased region" description="Basic residues" evidence="5">
    <location>
        <begin position="2425"/>
        <end position="2435"/>
    </location>
</feature>
<feature type="region of interest" description="Disordered" evidence="5">
    <location>
        <begin position="2230"/>
        <end position="2284"/>
    </location>
</feature>
<feature type="transmembrane region" description="Helical" evidence="6">
    <location>
        <begin position="1378"/>
        <end position="1398"/>
    </location>
</feature>
<feature type="region of interest" description="Disordered" evidence="5">
    <location>
        <begin position="1878"/>
        <end position="1905"/>
    </location>
</feature>
<dbReference type="InterPro" id="IPR028823">
    <property type="entry name" value="NALCN"/>
</dbReference>
<feature type="domain" description="Ion transport" evidence="7">
    <location>
        <begin position="450"/>
        <end position="678"/>
    </location>
</feature>
<feature type="region of interest" description="Disordered" evidence="5">
    <location>
        <begin position="2326"/>
        <end position="2367"/>
    </location>
</feature>
<feature type="compositionally biased region" description="Acidic residues" evidence="5">
    <location>
        <begin position="2233"/>
        <end position="2267"/>
    </location>
</feature>
<keyword evidence="4 6" id="KW-0472">Membrane</keyword>
<sequence>MFLPERKASHSRDTQGNIVGLDFSGDDSSDSASKEWVYTRWAKIMFRTAAMVSLASVSMNTPDTFKQVPSLMYITFILDLMVALLFTIEMISKMYIEGIIAPASSQNLNQLIRTQIAAKSTGGGMDQKRNRAYFQKSWNYFDAFMLLCIWASLALQCVEFYVTFHCPISNNASADSNSNNYTTTNNNNGNLCPSNENFRRHYGFLSMIRCPRPLILIRVFRAVLRLQLPQARVKAIFQRSTHQMYNVTVFLLFFMSLYGFLGVQFFGDELNYHCVLNTANETHITKQDLAIPDSYCNPAKSPEDQCPSNMKCIRIASSIQDDGGYAGFESFHVSIFTVYQAASQEGWVFIMYRAMDCLASWKGVVYFMSMIFLVAWLVKNVFIAVLIETFAEIRVQFQQMWTPRHTADADSSKIFQFDGLTWKLVPVHESKARGLAPKFFQETILKSTGFNVVIMVLVLANAITAAALHFNHQSLRGDDYLEDQLDGFYYAEILFTVLFNFEAVFKIWCLGWSNYWHRSLFKFELFLCIGTTIHCIPLLYRTEFTYLAVLRIVRLIKASPMLEDFCFKIFGPAKKLGSLILFTTCFLMITSTFSLQLFCFFQVFEPTFDRFSTFPKAFMSMFQILTQKGWVAVMHDTMDVVENEAVTTGVAIYFVFYHLVVTLIVLSLFVAVILDNLELDEDIKKLKQLKLREISAETQQKLPMRLRVFEKFPNRPQMIQLTRLVSDFLMPKIRDSFMRQFAAISALEEVEDEAIEEMLATMTKSAQHNAEQSQLKLNPLYTTSSLTTSSSIHNKLAKEMLNNQTNVETLRAIKRKVHGLHGEEKFRAIIYLLNESNKTRLLTSEKTTTAGTRSLLSTQHQIRLERRSIRNRVGNTLASQKSFRSNGEVRGNPSGRTGNQTGDTQTTTGDRTSHVDIKLLQQKAQLAEIKRTQQEVELRENHPFFDRPLFVLGRENRFRQLCLILVEARHKAHDALDSTDNGSFIHKFLGLVTYLDWIAIFVTTLSCASMSLETPHFRLMNTPEVQICEYIFFVVMTLEMTLKIFANGLIFTPNALLKDFGGFLDLFIYIISLIFVSYMIRVDVIGPASGGHLLMVLRCLRPLRIFCLVPQMRRVVYELVRGFKEILMVSVLLVVFMFMFAVYGVHLFGGRLAICNDRNITTKEKCVGRFMRELASTKLKSVKGEPLKLLVPRVWANPRNFNFDNIGNAILALFEVLSLEGWVEIRDVIKERIGPRHVIYIHLFVFIGCLIGLTLFVGVVIANYSENKGTALLTVDQRRWLDLKGRIRLTQPLQIPPRPKLHQEPGQTRNIVTPMSNNLEKKSLKFRCFIYDITQHILFKRASATLVVANCFLLFFPFNELGVERSSWVRPRYQVQVSLGIIFTLFFCLECLLKIIALKFGGYWQSKRNRFDMLVAVLGVTWIILHFILRPIPEKHMISNNFGWFVLMLRFFTIAGRHVTLKMLMLTVVMSMYKSLFIIMSMFLLMMVYALAGVTLFGSVKYGDNLGRHANFHNTFRATALLTRIVTGEDWNKIMHDCMIQPPFCRMRTNFWETDCGNFRAALIYFCSFYVIITYVMLNVLVAIIMENFSLFYSNDEDAIMSYNDIRNFQLAWNIIDVNRKGVVKAYYVRFLLRLIPRERVGFDLAKKKDQQLFKEMCYEVEMLRGGRDKEVSFHDVLMVLAYRTVDITKTLQLEELIAREELEYAIEEEVARQTIAAWIERCIFRNRQKHGQLKFKMHSNIERQISSALDESDELNKRSDFLPTKSVRIKSQPSITHKSSTSSAIILFSPKDHSGKIMEIPLEASNERASMICAPQVKIPSVKLIPTTTTTTPATTITPDVASSLTTPNMIAKPSVTVNPINSPASVGLVHPVQSVKKSNTETQSNTLRKGKKLSFHQRTDDNNSANVFINQSDENNHNTSTTTTDDNKALADFDEYSYTCDNSDHTTPLLRPDDRGEKKLCNSIDHHHYQHPTQLSKKLISGKCNLDRLTTPTTNNSSNQSKLIGGTTFIDTCLINENATKSYRSKSDIESPLVLIEGKKTTKLIEPYEFTIIENPMGLEEADQPPQVQQQKQQQQQISRPPPQSTNSPSSSSSSRVKPTIVTSLKATALHSKPRQSLINKLSKLPDVVEDTDEPGDKHLMVYSCSGNMTSTPTSRSDKKLSCKVGGNSFKRRLDKNSREFENELWSNELTGGIVDIESEEKDGNKNNNKNCQVRQVDVVPSFKYLTSGLQEEEEEEEDAEAPEVGEEEEGREGESEAEEAEEAIDILPSTGKLSISPSTTTTTTLIRKPNYKYHNEIVDLSKHINDSCDEVKKWWRSQLYPNAQQTTSHQHHYHRHHPHHHQPPQSQKHQHQQQSRLHSQQQQQHLPVLVQCNTGTDIENISPMNSPKKKSLRSHTNPSKMMMMSSLASSKRRSGAAAVISRRPHQLHHHHQQQQQQQQQNQPRSNNLLSITIDEYTNDEVDRSSANITTTNTTGSIISSNVNKKENRLLQKDI</sequence>
<feature type="compositionally biased region" description="Low complexity" evidence="5">
    <location>
        <begin position="2346"/>
        <end position="2367"/>
    </location>
</feature>
<evidence type="ECO:0000313" key="8">
    <source>
        <dbReference type="Proteomes" id="UP000050795"/>
    </source>
</evidence>
<dbReference type="PANTHER" id="PTHR46141:SF1">
    <property type="entry name" value="SODIUM LEAK CHANNEL NALCN"/>
    <property type="match status" value="1"/>
</dbReference>
<feature type="compositionally biased region" description="Low complexity" evidence="5">
    <location>
        <begin position="2436"/>
        <end position="2445"/>
    </location>
</feature>
<keyword evidence="2 6" id="KW-0812">Transmembrane</keyword>
<dbReference type="InterPro" id="IPR027359">
    <property type="entry name" value="Volt_channel_dom_sf"/>
</dbReference>
<feature type="region of interest" description="Disordered" evidence="5">
    <location>
        <begin position="2063"/>
        <end position="2101"/>
    </location>
</feature>
<feature type="region of interest" description="Disordered" evidence="5">
    <location>
        <begin position="867"/>
        <end position="913"/>
    </location>
</feature>
<accession>A0AA85KJV7</accession>
<feature type="transmembrane region" description="Helical" evidence="6">
    <location>
        <begin position="448"/>
        <end position="468"/>
    </location>
</feature>
<feature type="compositionally biased region" description="Polar residues" evidence="5">
    <location>
        <begin position="873"/>
        <end position="885"/>
    </location>
</feature>
<dbReference type="GO" id="GO:0005261">
    <property type="term" value="F:monoatomic cation channel activity"/>
    <property type="evidence" value="ECO:0007669"/>
    <property type="project" value="InterPro"/>
</dbReference>
<dbReference type="Gene3D" id="1.10.287.70">
    <property type="match status" value="4"/>
</dbReference>
<feature type="transmembrane region" description="Helical" evidence="6">
    <location>
        <begin position="988"/>
        <end position="1011"/>
    </location>
</feature>
<evidence type="ECO:0000256" key="6">
    <source>
        <dbReference type="SAM" id="Phobius"/>
    </source>
</evidence>